<dbReference type="InterPro" id="IPR000276">
    <property type="entry name" value="GPCR_Rhodpsn"/>
</dbReference>
<feature type="transmembrane region" description="Helical" evidence="5">
    <location>
        <begin position="47"/>
        <end position="67"/>
    </location>
</feature>
<dbReference type="PANTHER" id="PTHR46641:SF2">
    <property type="entry name" value="FMRFAMIDE RECEPTOR"/>
    <property type="match status" value="1"/>
</dbReference>
<accession>A0A5K3F5F3</accession>
<dbReference type="Pfam" id="PF00001">
    <property type="entry name" value="7tm_1"/>
    <property type="match status" value="1"/>
</dbReference>
<keyword evidence="3 5" id="KW-1133">Transmembrane helix</keyword>
<evidence type="ECO:0000313" key="7">
    <source>
        <dbReference type="WBParaSite" id="MCU_005590-RA"/>
    </source>
</evidence>
<comment type="subcellular location">
    <subcellularLocation>
        <location evidence="1">Membrane</location>
    </subcellularLocation>
</comment>
<sequence length="634" mass="71883">MNSSALTPGFSLSATAYDRFLSSEAIESLLSGSDEALVTSYHVIRHFITPAICLLSIGALIFTLFFLHRRKLVRVTALIYLKFMGFIDLLSLIVLFVSSLDYFMSSRQVHVYYTSAFARCLYGCLLGLLLTSNWLMTAQAIERTIAISRPFKAKQIREKHRRIAVSAICVLALLLTIPTLVLDIMELTRYRQCWGTPHSDKPCIDIDQVAERFQMAYNHEHMTNALNETTSMLYLKLIQQGKHSKPETFSHTGHQLTTYVEDSWPEPLKQYQAAQAWLVHFFIFFVLPFVFLCLASFCLLSAVRMSGRFVRQHCIRGGVEFRNTLREEARMTILILCLIGAFFICQSPFVAYSACHKVGILSKPSHGHSLLRAAITLALALKSDCTFVFHCWLNQRFALALRRMLCSFSANEGSGRCRLSKSYSLEASQNNGNLQYSQTRSLVKHHAIQHANQRDKKHVKMLLKEIKHKHRTTCQSKEEEVHKLSELQFPQLRDSITFELKQDDKRKGTTQTRGANQAESVTEPLYRSDAAWDEQHQTGNIRHAASMKKKSLPIFPKRCSRNEQKFFSENDLHTSFTTTDCSFGSSCQALSSVSSVGCTAETCAHCGCSLTKTYSLPLRNPKLGSCESCYIKCD</sequence>
<dbReference type="Gene3D" id="1.20.1070.10">
    <property type="entry name" value="Rhodopsin 7-helix transmembrane proteins"/>
    <property type="match status" value="1"/>
</dbReference>
<dbReference type="PANTHER" id="PTHR46641">
    <property type="entry name" value="FMRFAMIDE RECEPTOR-RELATED"/>
    <property type="match status" value="1"/>
</dbReference>
<dbReference type="AlphaFoldDB" id="A0A5K3F5F3"/>
<organism evidence="7">
    <name type="scientific">Mesocestoides corti</name>
    <name type="common">Flatworm</name>
    <dbReference type="NCBI Taxonomy" id="53468"/>
    <lineage>
        <taxon>Eukaryota</taxon>
        <taxon>Metazoa</taxon>
        <taxon>Spiralia</taxon>
        <taxon>Lophotrochozoa</taxon>
        <taxon>Platyhelminthes</taxon>
        <taxon>Cestoda</taxon>
        <taxon>Eucestoda</taxon>
        <taxon>Cyclophyllidea</taxon>
        <taxon>Mesocestoididae</taxon>
        <taxon>Mesocestoides</taxon>
    </lineage>
</organism>
<dbReference type="InterPro" id="IPR052954">
    <property type="entry name" value="GPCR-Ligand_Int"/>
</dbReference>
<feature type="transmembrane region" description="Helical" evidence="5">
    <location>
        <begin position="79"/>
        <end position="104"/>
    </location>
</feature>
<dbReference type="SUPFAM" id="SSF81321">
    <property type="entry name" value="Family A G protein-coupled receptor-like"/>
    <property type="match status" value="1"/>
</dbReference>
<feature type="domain" description="G-protein coupled receptors family 1 profile" evidence="6">
    <location>
        <begin position="58"/>
        <end position="349"/>
    </location>
</feature>
<feature type="transmembrane region" description="Helical" evidence="5">
    <location>
        <begin position="331"/>
        <end position="350"/>
    </location>
</feature>
<feature type="transmembrane region" description="Helical" evidence="5">
    <location>
        <begin position="116"/>
        <end position="141"/>
    </location>
</feature>
<reference evidence="7" key="1">
    <citation type="submission" date="2019-11" db="UniProtKB">
        <authorList>
            <consortium name="WormBaseParasite"/>
        </authorList>
    </citation>
    <scope>IDENTIFICATION</scope>
</reference>
<evidence type="ECO:0000256" key="5">
    <source>
        <dbReference type="SAM" id="Phobius"/>
    </source>
</evidence>
<proteinExistence type="predicted"/>
<feature type="transmembrane region" description="Helical" evidence="5">
    <location>
        <begin position="277"/>
        <end position="303"/>
    </location>
</feature>
<evidence type="ECO:0000256" key="1">
    <source>
        <dbReference type="ARBA" id="ARBA00004370"/>
    </source>
</evidence>
<keyword evidence="4 5" id="KW-0472">Membrane</keyword>
<feature type="transmembrane region" description="Helical" evidence="5">
    <location>
        <begin position="162"/>
        <end position="182"/>
    </location>
</feature>
<dbReference type="PROSITE" id="PS50262">
    <property type="entry name" value="G_PROTEIN_RECEP_F1_2"/>
    <property type="match status" value="1"/>
</dbReference>
<dbReference type="GO" id="GO:0016020">
    <property type="term" value="C:membrane"/>
    <property type="evidence" value="ECO:0007669"/>
    <property type="project" value="UniProtKB-SubCell"/>
</dbReference>
<evidence type="ECO:0000256" key="2">
    <source>
        <dbReference type="ARBA" id="ARBA00022692"/>
    </source>
</evidence>
<evidence type="ECO:0000256" key="4">
    <source>
        <dbReference type="ARBA" id="ARBA00023136"/>
    </source>
</evidence>
<protein>
    <submittedName>
        <fullName evidence="7">G_PROTEIN_RECEP_F1_2 domain-containing protein</fullName>
    </submittedName>
</protein>
<dbReference type="GO" id="GO:0004930">
    <property type="term" value="F:G protein-coupled receptor activity"/>
    <property type="evidence" value="ECO:0007669"/>
    <property type="project" value="InterPro"/>
</dbReference>
<evidence type="ECO:0000256" key="3">
    <source>
        <dbReference type="ARBA" id="ARBA00022989"/>
    </source>
</evidence>
<name>A0A5K3F5F3_MESCO</name>
<dbReference type="InterPro" id="IPR017452">
    <property type="entry name" value="GPCR_Rhodpsn_7TM"/>
</dbReference>
<dbReference type="WBParaSite" id="MCU_005590-RA">
    <property type="protein sequence ID" value="MCU_005590-RA"/>
    <property type="gene ID" value="MCU_005590"/>
</dbReference>
<keyword evidence="2 5" id="KW-0812">Transmembrane</keyword>
<evidence type="ECO:0000259" key="6">
    <source>
        <dbReference type="PROSITE" id="PS50262"/>
    </source>
</evidence>